<dbReference type="SUPFAM" id="SSF55729">
    <property type="entry name" value="Acyl-CoA N-acyltransferases (Nat)"/>
    <property type="match status" value="1"/>
</dbReference>
<dbReference type="HOGENOM" id="CLU_144808_0_0_5"/>
<reference evidence="2" key="1">
    <citation type="journal article" date="2009" name="Appl. Environ. Microbiol.">
        <title>Complete genome sequence of the chemolithoautotrophic marine magnetotactic coccus strain MC-1.</title>
        <authorList>
            <person name="Schubbe S."/>
            <person name="Williams T.J."/>
            <person name="Xie G."/>
            <person name="Kiss H.E."/>
            <person name="Brettin T.S."/>
            <person name="Martinez D."/>
            <person name="Ross C.A."/>
            <person name="Schuler D."/>
            <person name="Cox B.L."/>
            <person name="Nealson K.H."/>
            <person name="Bazylinski D.A."/>
        </authorList>
    </citation>
    <scope>NUCLEOTIDE SEQUENCE [LARGE SCALE GENOMIC DNA]</scope>
    <source>
        <strain evidence="2">ATCC BAA-1437 / JCM 17883 / MC-1</strain>
    </source>
</reference>
<accession>A0L8D6</accession>
<organism evidence="1 2">
    <name type="scientific">Magnetococcus marinus (strain ATCC BAA-1437 / JCM 17883 / MC-1)</name>
    <dbReference type="NCBI Taxonomy" id="156889"/>
    <lineage>
        <taxon>Bacteria</taxon>
        <taxon>Pseudomonadati</taxon>
        <taxon>Pseudomonadota</taxon>
        <taxon>Magnetococcia</taxon>
        <taxon>Magnetococcales</taxon>
        <taxon>Magnetococcaceae</taxon>
        <taxon>Magnetococcus</taxon>
    </lineage>
</organism>
<name>A0L8D6_MAGMM</name>
<dbReference type="STRING" id="156889.Mmc1_1721"/>
<evidence type="ECO:0000313" key="2">
    <source>
        <dbReference type="Proteomes" id="UP000002586"/>
    </source>
</evidence>
<dbReference type="KEGG" id="mgm:Mmc1_1721"/>
<dbReference type="InterPro" id="IPR016181">
    <property type="entry name" value="Acyl_CoA_acyltransferase"/>
</dbReference>
<protein>
    <recommendedName>
        <fullName evidence="3">GCN5-related N-acetyltransferase</fullName>
    </recommendedName>
</protein>
<dbReference type="Gene3D" id="3.40.630.30">
    <property type="match status" value="1"/>
</dbReference>
<sequence>MTIRVIPIDHTLAAQWVSEKMVEPVQFGAGRALAAVDGSELLAAVLYQNYRDVDIEMAIAASHPRWAKRGVIGAFFHYPFVQLGCRRVTSLVAHTNRASQRLAEGLGFQLEGRCRQSYPAGQDALIYGLLKTECRWLAPQVRPNQSA</sequence>
<dbReference type="AlphaFoldDB" id="A0L8D6"/>
<gene>
    <name evidence="1" type="ordered locus">Mmc1_1721</name>
</gene>
<evidence type="ECO:0000313" key="1">
    <source>
        <dbReference type="EMBL" id="ABK44229.1"/>
    </source>
</evidence>
<keyword evidence="2" id="KW-1185">Reference proteome</keyword>
<dbReference type="eggNOG" id="COG1670">
    <property type="taxonomic scope" value="Bacteria"/>
</dbReference>
<dbReference type="EMBL" id="CP000471">
    <property type="protein sequence ID" value="ABK44229.1"/>
    <property type="molecule type" value="Genomic_DNA"/>
</dbReference>
<dbReference type="Proteomes" id="UP000002586">
    <property type="component" value="Chromosome"/>
</dbReference>
<dbReference type="OrthoDB" id="7906945at2"/>
<proteinExistence type="predicted"/>
<dbReference type="RefSeq" id="WP_011713377.1">
    <property type="nucleotide sequence ID" value="NC_008576.1"/>
</dbReference>
<evidence type="ECO:0008006" key="3">
    <source>
        <dbReference type="Google" id="ProtNLM"/>
    </source>
</evidence>
<reference evidence="1 2" key="2">
    <citation type="journal article" date="2012" name="Int. J. Syst. Evol. Microbiol.">
        <title>Magnetococcus marinus gen. nov., sp. nov., a marine, magnetotactic bacterium that represents a novel lineage (Magnetococcaceae fam. nov.; Magnetococcales ord. nov.) at the base of the Alphaproteobacteria.</title>
        <authorList>
            <person name="Bazylinski D.A."/>
            <person name="Williams T.J."/>
            <person name="Lefevre C.T."/>
            <person name="Berg R.J."/>
            <person name="Zhang C.L."/>
            <person name="Bowser S.S."/>
            <person name="Dean A.J."/>
            <person name="Beveridge T.J."/>
        </authorList>
    </citation>
    <scope>NUCLEOTIDE SEQUENCE [LARGE SCALE GENOMIC DNA]</scope>
    <source>
        <strain evidence="2">ATCC BAA-1437 / JCM 17883 / MC-1</strain>
    </source>
</reference>